<accession>A0A4S8L5Y4</accession>
<dbReference type="Proteomes" id="UP000297245">
    <property type="component" value="Unassembled WGS sequence"/>
</dbReference>
<reference evidence="1 2" key="1">
    <citation type="journal article" date="2019" name="Nat. Ecol. Evol.">
        <title>Megaphylogeny resolves global patterns of mushroom evolution.</title>
        <authorList>
            <person name="Varga T."/>
            <person name="Krizsan K."/>
            <person name="Foldi C."/>
            <person name="Dima B."/>
            <person name="Sanchez-Garcia M."/>
            <person name="Sanchez-Ramirez S."/>
            <person name="Szollosi G.J."/>
            <person name="Szarkandi J.G."/>
            <person name="Papp V."/>
            <person name="Albert L."/>
            <person name="Andreopoulos W."/>
            <person name="Angelini C."/>
            <person name="Antonin V."/>
            <person name="Barry K.W."/>
            <person name="Bougher N.L."/>
            <person name="Buchanan P."/>
            <person name="Buyck B."/>
            <person name="Bense V."/>
            <person name="Catcheside P."/>
            <person name="Chovatia M."/>
            <person name="Cooper J."/>
            <person name="Damon W."/>
            <person name="Desjardin D."/>
            <person name="Finy P."/>
            <person name="Geml J."/>
            <person name="Haridas S."/>
            <person name="Hughes K."/>
            <person name="Justo A."/>
            <person name="Karasinski D."/>
            <person name="Kautmanova I."/>
            <person name="Kiss B."/>
            <person name="Kocsube S."/>
            <person name="Kotiranta H."/>
            <person name="LaButti K.M."/>
            <person name="Lechner B.E."/>
            <person name="Liimatainen K."/>
            <person name="Lipzen A."/>
            <person name="Lukacs Z."/>
            <person name="Mihaltcheva S."/>
            <person name="Morgado L.N."/>
            <person name="Niskanen T."/>
            <person name="Noordeloos M.E."/>
            <person name="Ohm R.A."/>
            <person name="Ortiz-Santana B."/>
            <person name="Ovrebo C."/>
            <person name="Racz N."/>
            <person name="Riley R."/>
            <person name="Savchenko A."/>
            <person name="Shiryaev A."/>
            <person name="Soop K."/>
            <person name="Spirin V."/>
            <person name="Szebenyi C."/>
            <person name="Tomsovsky M."/>
            <person name="Tulloss R.E."/>
            <person name="Uehling J."/>
            <person name="Grigoriev I.V."/>
            <person name="Vagvolgyi C."/>
            <person name="Papp T."/>
            <person name="Martin F.M."/>
            <person name="Miettinen O."/>
            <person name="Hibbett D.S."/>
            <person name="Nagy L.G."/>
        </authorList>
    </citation>
    <scope>NUCLEOTIDE SEQUENCE [LARGE SCALE GENOMIC DNA]</scope>
    <source>
        <strain evidence="1 2">CBS 962.96</strain>
    </source>
</reference>
<gene>
    <name evidence="1" type="ORF">K435DRAFT_688889</name>
</gene>
<evidence type="ECO:0000313" key="1">
    <source>
        <dbReference type="EMBL" id="THU83783.1"/>
    </source>
</evidence>
<name>A0A4S8L5Y4_DENBC</name>
<feature type="non-terminal residue" evidence="1">
    <location>
        <position position="1"/>
    </location>
</feature>
<dbReference type="EMBL" id="ML179641">
    <property type="protein sequence ID" value="THU83783.1"/>
    <property type="molecule type" value="Genomic_DNA"/>
</dbReference>
<evidence type="ECO:0008006" key="3">
    <source>
        <dbReference type="Google" id="ProtNLM"/>
    </source>
</evidence>
<dbReference type="OrthoDB" id="3025143at2759"/>
<keyword evidence="2" id="KW-1185">Reference proteome</keyword>
<sequence length="286" mass="31660">TPCPILDSEDRVTAFLAGQPRGQNWKGVVEEAASRIEETRGKVSFTKKQVEHGRGDFPAISAGFAHGGGRQKPGNVCQSSAAVLVIITTLLAATCFQRISGFANTAFQLCAPNVFEYYLQTVNELTKWNPALYRPFLSSAWATCTVNFGPVTVSQPHRDSANLAFGWCAITALGQFDPDRGGHLILWDLGLMIRFPPGSTILIPSALVTHSNTPIQKGETRYSFVQYSAAGLFRWVYNNFMTDEDFRRKASETELAQREEDRKKRWLNGVQMFSKWSEIVTGVNGG</sequence>
<dbReference type="AlphaFoldDB" id="A0A4S8L5Y4"/>
<organism evidence="1 2">
    <name type="scientific">Dendrothele bispora (strain CBS 962.96)</name>
    <dbReference type="NCBI Taxonomy" id="1314807"/>
    <lineage>
        <taxon>Eukaryota</taxon>
        <taxon>Fungi</taxon>
        <taxon>Dikarya</taxon>
        <taxon>Basidiomycota</taxon>
        <taxon>Agaricomycotina</taxon>
        <taxon>Agaricomycetes</taxon>
        <taxon>Agaricomycetidae</taxon>
        <taxon>Agaricales</taxon>
        <taxon>Agaricales incertae sedis</taxon>
        <taxon>Dendrothele</taxon>
    </lineage>
</organism>
<proteinExistence type="predicted"/>
<evidence type="ECO:0000313" key="2">
    <source>
        <dbReference type="Proteomes" id="UP000297245"/>
    </source>
</evidence>
<dbReference type="Gene3D" id="3.60.130.30">
    <property type="match status" value="1"/>
</dbReference>
<protein>
    <recommendedName>
        <fullName evidence="3">Prolyl 4-hydroxylase alpha subunit Fe(2+) 2OG dioxygenase domain-containing protein</fullName>
    </recommendedName>
</protein>